<feature type="region of interest" description="Disordered" evidence="2">
    <location>
        <begin position="56"/>
        <end position="92"/>
    </location>
</feature>
<keyword evidence="1" id="KW-0862">Zinc</keyword>
<dbReference type="PROSITE" id="PS50158">
    <property type="entry name" value="ZF_CCHC"/>
    <property type="match status" value="1"/>
</dbReference>
<sequence length="504" mass="54224">MLNVSRKPKSHRTVLARDCRVGGVVLRPYVPHGMKRIGLGRYRAAAIEPVADPVAVPPAEITPAEEETPDTVIEDSEDEVGSPPDSDASEDRFASCEATGNEVIIPATEGFANPADSDMAGDSGFWTTVSQKRPASSVTVSVKRTQQAPSKSAAVSPMSDIRNGGPNVFLEVPELAACSADHRAILWEIAVDTRKPVDQRKRFCRWTSDLRFIGLRDEDFKTAMEFCRKKFPNQEASPPPPQFTNIVVSWYPYEWPNDAVATALSGYGVVKSVRHQVWPGLPDVSTGSRIVSMVRTKEIPRFVSIKGVRCKVWYRGQPLRCDICRAIGHKSAACPDRGRCLRCHKEGHFARTCPDAWNKASAPTVPSVAAPGDEAVQPLDSDVVVPPPPAGSVDEVSALSASDVNVADPTPPEPVDTAMECGDVFPPASQGPLDSQGYLNEDVVDPIVVVSGQGASVPSSDIDSSESGVKLYDEHFSQLDEVASVTSSVVQGILSNGDILSDQK</sequence>
<protein>
    <recommendedName>
        <fullName evidence="3">CCHC-type domain-containing protein</fullName>
    </recommendedName>
</protein>
<dbReference type="OrthoDB" id="5989407at2759"/>
<dbReference type="GO" id="GO:0008270">
    <property type="term" value="F:zinc ion binding"/>
    <property type="evidence" value="ECO:0007669"/>
    <property type="project" value="UniProtKB-KW"/>
</dbReference>
<comment type="caution">
    <text evidence="4">The sequence shown here is derived from an EMBL/GenBank/DDBJ whole genome shotgun (WGS) entry which is preliminary data.</text>
</comment>
<gene>
    <name evidence="4" type="ORF">AWC38_SpisGene21340</name>
</gene>
<dbReference type="GO" id="GO:0003723">
    <property type="term" value="F:RNA binding"/>
    <property type="evidence" value="ECO:0007669"/>
    <property type="project" value="InterPro"/>
</dbReference>
<dbReference type="GO" id="GO:0003690">
    <property type="term" value="F:double-stranded DNA binding"/>
    <property type="evidence" value="ECO:0007669"/>
    <property type="project" value="InterPro"/>
</dbReference>
<keyword evidence="1" id="KW-0863">Zinc-finger</keyword>
<dbReference type="InterPro" id="IPR036875">
    <property type="entry name" value="Znf_CCHC_sf"/>
</dbReference>
<keyword evidence="1" id="KW-0479">Metal-binding</keyword>
<dbReference type="AlphaFoldDB" id="A0A2B4RDQ2"/>
<dbReference type="InterPro" id="IPR042509">
    <property type="entry name" value="ZCCHC3"/>
</dbReference>
<dbReference type="SUPFAM" id="SSF57756">
    <property type="entry name" value="Retrovirus zinc finger-like domains"/>
    <property type="match status" value="1"/>
</dbReference>
<proteinExistence type="predicted"/>
<dbReference type="Proteomes" id="UP000225706">
    <property type="component" value="Unassembled WGS sequence"/>
</dbReference>
<evidence type="ECO:0000313" key="5">
    <source>
        <dbReference type="Proteomes" id="UP000225706"/>
    </source>
</evidence>
<organism evidence="4 5">
    <name type="scientific">Stylophora pistillata</name>
    <name type="common">Smooth cauliflower coral</name>
    <dbReference type="NCBI Taxonomy" id="50429"/>
    <lineage>
        <taxon>Eukaryota</taxon>
        <taxon>Metazoa</taxon>
        <taxon>Cnidaria</taxon>
        <taxon>Anthozoa</taxon>
        <taxon>Hexacorallia</taxon>
        <taxon>Scleractinia</taxon>
        <taxon>Astrocoeniina</taxon>
        <taxon>Pocilloporidae</taxon>
        <taxon>Stylophora</taxon>
    </lineage>
</organism>
<evidence type="ECO:0000313" key="4">
    <source>
        <dbReference type="EMBL" id="PFX14498.1"/>
    </source>
</evidence>
<feature type="compositionally biased region" description="Acidic residues" evidence="2">
    <location>
        <begin position="63"/>
        <end position="80"/>
    </location>
</feature>
<dbReference type="InterPro" id="IPR001878">
    <property type="entry name" value="Znf_CCHC"/>
</dbReference>
<dbReference type="SMART" id="SM00343">
    <property type="entry name" value="ZnF_C2HC"/>
    <property type="match status" value="2"/>
</dbReference>
<dbReference type="PANTHER" id="PTHR22639">
    <property type="entry name" value="GAG-RELATED PROTEIN"/>
    <property type="match status" value="1"/>
</dbReference>
<dbReference type="PANTHER" id="PTHR22639:SF3">
    <property type="entry name" value="ZINC FINGER CCHC DOMAIN-CONTAINING PROTEIN 3"/>
    <property type="match status" value="1"/>
</dbReference>
<accession>A0A2B4RDQ2</accession>
<keyword evidence="5" id="KW-1185">Reference proteome</keyword>
<dbReference type="GO" id="GO:0002218">
    <property type="term" value="P:activation of innate immune response"/>
    <property type="evidence" value="ECO:0007669"/>
    <property type="project" value="InterPro"/>
</dbReference>
<evidence type="ECO:0000256" key="1">
    <source>
        <dbReference type="PROSITE-ProRule" id="PRU00047"/>
    </source>
</evidence>
<feature type="domain" description="CCHC-type" evidence="3">
    <location>
        <begin position="339"/>
        <end position="355"/>
    </location>
</feature>
<name>A0A2B4RDQ2_STYPI</name>
<evidence type="ECO:0000259" key="3">
    <source>
        <dbReference type="PROSITE" id="PS50158"/>
    </source>
</evidence>
<dbReference type="Gene3D" id="4.10.60.10">
    <property type="entry name" value="Zinc finger, CCHC-type"/>
    <property type="match status" value="1"/>
</dbReference>
<dbReference type="EMBL" id="LSMT01000772">
    <property type="protein sequence ID" value="PFX14498.1"/>
    <property type="molecule type" value="Genomic_DNA"/>
</dbReference>
<evidence type="ECO:0000256" key="2">
    <source>
        <dbReference type="SAM" id="MobiDB-lite"/>
    </source>
</evidence>
<reference evidence="5" key="1">
    <citation type="journal article" date="2017" name="bioRxiv">
        <title>Comparative analysis of the genomes of Stylophora pistillata and Acropora digitifera provides evidence for extensive differences between species of corals.</title>
        <authorList>
            <person name="Voolstra C.R."/>
            <person name="Li Y."/>
            <person name="Liew Y.J."/>
            <person name="Baumgarten S."/>
            <person name="Zoccola D."/>
            <person name="Flot J.-F."/>
            <person name="Tambutte S."/>
            <person name="Allemand D."/>
            <person name="Aranda M."/>
        </authorList>
    </citation>
    <scope>NUCLEOTIDE SEQUENCE [LARGE SCALE GENOMIC DNA]</scope>
</reference>